<dbReference type="Pfam" id="PF04230">
    <property type="entry name" value="PS_pyruv_trans"/>
    <property type="match status" value="1"/>
</dbReference>
<accession>A0A1M6D9D0</accession>
<reference evidence="2 3" key="1">
    <citation type="submission" date="2016-11" db="EMBL/GenBank/DDBJ databases">
        <authorList>
            <person name="Jaros S."/>
            <person name="Januszkiewicz K."/>
            <person name="Wedrychowicz H."/>
        </authorList>
    </citation>
    <scope>NUCLEOTIDE SEQUENCE [LARGE SCALE GENOMIC DNA]</scope>
    <source>
        <strain evidence="2 3">DSM 14809</strain>
    </source>
</reference>
<dbReference type="GO" id="GO:0016740">
    <property type="term" value="F:transferase activity"/>
    <property type="evidence" value="ECO:0007669"/>
    <property type="project" value="UniProtKB-KW"/>
</dbReference>
<keyword evidence="2" id="KW-0808">Transferase</keyword>
<dbReference type="Gene3D" id="3.40.50.720">
    <property type="entry name" value="NAD(P)-binding Rossmann-like Domain"/>
    <property type="match status" value="1"/>
</dbReference>
<feature type="domain" description="Polysaccharide pyruvyl transferase" evidence="1">
    <location>
        <begin position="154"/>
        <end position="443"/>
    </location>
</feature>
<dbReference type="PANTHER" id="PTHR36836">
    <property type="entry name" value="COLANIC ACID BIOSYNTHESIS PROTEIN WCAK"/>
    <property type="match status" value="1"/>
</dbReference>
<dbReference type="RefSeq" id="WP_072913307.1">
    <property type="nucleotide sequence ID" value="NZ_FQYQ01000004.1"/>
</dbReference>
<organism evidence="2 3">
    <name type="scientific">Pseudobutyrivibrio xylanivorans DSM 14809</name>
    <dbReference type="NCBI Taxonomy" id="1123012"/>
    <lineage>
        <taxon>Bacteria</taxon>
        <taxon>Bacillati</taxon>
        <taxon>Bacillota</taxon>
        <taxon>Clostridia</taxon>
        <taxon>Lachnospirales</taxon>
        <taxon>Lachnospiraceae</taxon>
        <taxon>Pseudobutyrivibrio</taxon>
    </lineage>
</organism>
<dbReference type="EMBL" id="FQYQ01000004">
    <property type="protein sequence ID" value="SHI69835.1"/>
    <property type="molecule type" value="Genomic_DNA"/>
</dbReference>
<proteinExistence type="predicted"/>
<dbReference type="Proteomes" id="UP000184185">
    <property type="component" value="Unassembled WGS sequence"/>
</dbReference>
<dbReference type="InterPro" id="IPR007345">
    <property type="entry name" value="Polysacch_pyruvyl_Trfase"/>
</dbReference>
<gene>
    <name evidence="2" type="ORF">SAMN02745725_00898</name>
</gene>
<keyword evidence="3" id="KW-1185">Reference proteome</keyword>
<name>A0A1M6D9D0_PSEXY</name>
<protein>
    <submittedName>
        <fullName evidence="2">Polysaccharide pyruvyl transferase family protein WcaK</fullName>
    </submittedName>
</protein>
<evidence type="ECO:0000313" key="2">
    <source>
        <dbReference type="EMBL" id="SHI69835.1"/>
    </source>
</evidence>
<dbReference type="AlphaFoldDB" id="A0A1M6D9D0"/>
<sequence>MDKSLIMYRNFTYLYISKEELIKTFDLLGMSKIYIYGLGEFGKILISCLKDEKIIEGLSDRKIESTGTAIDDVLGTVKVYRPEEIPNDGNPIIVTVSKEYSVIRDGLVKKGIELKRIISLNLILRYAVYFTKEKECFNPAKLKEYLIVGANFKNKGSQAMAFVTMNEIRRNDKNAIIWCCPNISDQIYSKNDYRMIFLEDGFTNEASVNEIIPRLTAIIDVSGYAISSRDGFGKTERVMNFLKMAYEYNVPFFLMPQSFGPLDYPKYKLAEMEALLKSCKKIFAREEQGYNLLRSLFDLDNLELSNDMVLQSKIIDENNIYFNNHSENVIRIENDNSVGIIPNRNLLLYLSEEKCIELYIQIIDGLLKENIDVYIVPHSDDNVICDKIYENYNQNKKVLYIKEKFDCLEFEKIIKQFRFIVASRYHSIVHAFKVGIPCIIIGWADKYNELAKLMDQECFLTDVRNVIDVNAIPNQLEEIKDNNVQIRKKIEQKIEELQEESCFQVVWKELLDNEKKGYYL</sequence>
<dbReference type="PANTHER" id="PTHR36836:SF1">
    <property type="entry name" value="COLANIC ACID BIOSYNTHESIS PROTEIN WCAK"/>
    <property type="match status" value="1"/>
</dbReference>
<evidence type="ECO:0000313" key="3">
    <source>
        <dbReference type="Proteomes" id="UP000184185"/>
    </source>
</evidence>
<dbReference type="OrthoDB" id="1814359at2"/>
<evidence type="ECO:0000259" key="1">
    <source>
        <dbReference type="Pfam" id="PF04230"/>
    </source>
</evidence>